<feature type="domain" description="ABC transmembrane type-1" evidence="9">
    <location>
        <begin position="73"/>
        <end position="265"/>
    </location>
</feature>
<keyword evidence="7 8" id="KW-0472">Membrane</keyword>
<feature type="transmembrane region" description="Helical" evidence="8">
    <location>
        <begin position="111"/>
        <end position="135"/>
    </location>
</feature>
<dbReference type="PANTHER" id="PTHR43848:SF2">
    <property type="entry name" value="PUTRESCINE TRANSPORT SYSTEM PERMEASE PROTEIN POTI"/>
    <property type="match status" value="1"/>
</dbReference>
<keyword evidence="6 8" id="KW-1133">Transmembrane helix</keyword>
<dbReference type="SUPFAM" id="SSF161098">
    <property type="entry name" value="MetI-like"/>
    <property type="match status" value="1"/>
</dbReference>
<keyword evidence="5 8" id="KW-0812">Transmembrane</keyword>
<dbReference type="AlphaFoldDB" id="A0A6J4NPM2"/>
<sequence length="274" mass="30037">MTAVASRGVRGWLGNHAVLIFGLLVLLYMFTPIFVVVLMSFNDPVGRLGYDFAGFTLYNWKNICEPYQLCESVGNSIKIALLATGLATVLGSLMAYAMVRHYFRGRGTANLMIFLPMASPEIVLGSSLLALFVNANLAGQLGFWTVFVSHVMFCLSFIVITVKARLSGLDPRLEQAAADLYANEWQTFGRVTLPLMMPGIVSAALLSFSLSFDDFIITNLNSGQMITFPMFVWGSAQKGIPMQINVVGTIMFLLALGMVLGGLLLRRIRERPTA</sequence>
<dbReference type="CDD" id="cd06261">
    <property type="entry name" value="TM_PBP2"/>
    <property type="match status" value="1"/>
</dbReference>
<evidence type="ECO:0000256" key="3">
    <source>
        <dbReference type="ARBA" id="ARBA00022448"/>
    </source>
</evidence>
<feature type="transmembrane region" description="Helical" evidence="8">
    <location>
        <begin position="12"/>
        <end position="41"/>
    </location>
</feature>
<keyword evidence="4" id="KW-1003">Cell membrane</keyword>
<dbReference type="InterPro" id="IPR035906">
    <property type="entry name" value="MetI-like_sf"/>
</dbReference>
<organism evidence="10">
    <name type="scientific">uncultured Nocardioidaceae bacterium</name>
    <dbReference type="NCBI Taxonomy" id="253824"/>
    <lineage>
        <taxon>Bacteria</taxon>
        <taxon>Bacillati</taxon>
        <taxon>Actinomycetota</taxon>
        <taxon>Actinomycetes</taxon>
        <taxon>Propionibacteriales</taxon>
        <taxon>Nocardioidaceae</taxon>
        <taxon>environmental samples</taxon>
    </lineage>
</organism>
<comment type="similarity">
    <text evidence="2">Belongs to the binding-protein-dependent transport system permease family. CysTW subfamily.</text>
</comment>
<keyword evidence="3 8" id="KW-0813">Transport</keyword>
<evidence type="ECO:0000259" key="9">
    <source>
        <dbReference type="PROSITE" id="PS50928"/>
    </source>
</evidence>
<evidence type="ECO:0000256" key="6">
    <source>
        <dbReference type="ARBA" id="ARBA00022989"/>
    </source>
</evidence>
<dbReference type="GO" id="GO:0055085">
    <property type="term" value="P:transmembrane transport"/>
    <property type="evidence" value="ECO:0007669"/>
    <property type="project" value="InterPro"/>
</dbReference>
<dbReference type="PROSITE" id="PS50928">
    <property type="entry name" value="ABC_TM1"/>
    <property type="match status" value="1"/>
</dbReference>
<dbReference type="InterPro" id="IPR000515">
    <property type="entry name" value="MetI-like"/>
</dbReference>
<evidence type="ECO:0000313" key="10">
    <source>
        <dbReference type="EMBL" id="CAA9393820.1"/>
    </source>
</evidence>
<dbReference type="EMBL" id="CADCUK010000197">
    <property type="protein sequence ID" value="CAA9393820.1"/>
    <property type="molecule type" value="Genomic_DNA"/>
</dbReference>
<feature type="transmembrane region" description="Helical" evidence="8">
    <location>
        <begin position="141"/>
        <end position="162"/>
    </location>
</feature>
<proteinExistence type="inferred from homology"/>
<feature type="transmembrane region" description="Helical" evidence="8">
    <location>
        <begin position="79"/>
        <end position="99"/>
    </location>
</feature>
<dbReference type="Pfam" id="PF00528">
    <property type="entry name" value="BPD_transp_1"/>
    <property type="match status" value="1"/>
</dbReference>
<protein>
    <submittedName>
        <fullName evidence="10">Putrescine transport system permease protein PotI</fullName>
    </submittedName>
</protein>
<name>A0A6J4NPM2_9ACTN</name>
<evidence type="ECO:0000256" key="2">
    <source>
        <dbReference type="ARBA" id="ARBA00007069"/>
    </source>
</evidence>
<dbReference type="Gene3D" id="1.10.3720.10">
    <property type="entry name" value="MetI-like"/>
    <property type="match status" value="1"/>
</dbReference>
<evidence type="ECO:0000256" key="5">
    <source>
        <dbReference type="ARBA" id="ARBA00022692"/>
    </source>
</evidence>
<dbReference type="PRINTS" id="PR00173">
    <property type="entry name" value="EDTRNSPORT"/>
</dbReference>
<accession>A0A6J4NPM2</accession>
<evidence type="ECO:0000256" key="8">
    <source>
        <dbReference type="RuleBase" id="RU363032"/>
    </source>
</evidence>
<reference evidence="10" key="1">
    <citation type="submission" date="2020-02" db="EMBL/GenBank/DDBJ databases">
        <authorList>
            <person name="Meier V. D."/>
        </authorList>
    </citation>
    <scope>NUCLEOTIDE SEQUENCE</scope>
    <source>
        <strain evidence="10">AVDCRST_MAG47</strain>
    </source>
</reference>
<comment type="subcellular location">
    <subcellularLocation>
        <location evidence="1 8">Cell membrane</location>
        <topology evidence="1 8">Multi-pass membrane protein</topology>
    </subcellularLocation>
</comment>
<dbReference type="PANTHER" id="PTHR43848">
    <property type="entry name" value="PUTRESCINE TRANSPORT SYSTEM PERMEASE PROTEIN POTI"/>
    <property type="match status" value="1"/>
</dbReference>
<dbReference type="InterPro" id="IPR051789">
    <property type="entry name" value="Bact_Polyamine_Transport"/>
</dbReference>
<evidence type="ECO:0000256" key="4">
    <source>
        <dbReference type="ARBA" id="ARBA00022475"/>
    </source>
</evidence>
<dbReference type="GO" id="GO:0005886">
    <property type="term" value="C:plasma membrane"/>
    <property type="evidence" value="ECO:0007669"/>
    <property type="project" value="UniProtKB-SubCell"/>
</dbReference>
<feature type="transmembrane region" description="Helical" evidence="8">
    <location>
        <begin position="240"/>
        <end position="265"/>
    </location>
</feature>
<evidence type="ECO:0000256" key="1">
    <source>
        <dbReference type="ARBA" id="ARBA00004651"/>
    </source>
</evidence>
<gene>
    <name evidence="10" type="ORF">AVDCRST_MAG47-2986</name>
</gene>
<evidence type="ECO:0000256" key="7">
    <source>
        <dbReference type="ARBA" id="ARBA00023136"/>
    </source>
</evidence>